<dbReference type="Pfam" id="PF20611">
    <property type="entry name" value="DUF6801"/>
    <property type="match status" value="2"/>
</dbReference>
<name>A0A4Q7L6J4_9PSEU</name>
<evidence type="ECO:0000313" key="3">
    <source>
        <dbReference type="Proteomes" id="UP000294257"/>
    </source>
</evidence>
<dbReference type="OrthoDB" id="4863392at2"/>
<comment type="caution">
    <text evidence="2">The sequence shown here is derived from an EMBL/GenBank/DDBJ whole genome shotgun (WGS) entry which is preliminary data.</text>
</comment>
<feature type="domain" description="DUF6801" evidence="1">
    <location>
        <begin position="45"/>
        <end position="201"/>
    </location>
</feature>
<dbReference type="RefSeq" id="WP_130342547.1">
    <property type="nucleotide sequence ID" value="NZ_SGWQ01000001.1"/>
</dbReference>
<accession>A0A4Q7L6J4</accession>
<dbReference type="EMBL" id="SGWQ01000001">
    <property type="protein sequence ID" value="RZS44934.1"/>
    <property type="molecule type" value="Genomic_DNA"/>
</dbReference>
<dbReference type="AlphaFoldDB" id="A0A4Q7L6J4"/>
<sequence>MEHRRGSRRAAALLAAGTTAILVTTGLLAGSGVGSAEPAGEVTLNYTCSFPMIGDLPVSVTIKTDQPAEIPAGTFTPEIKIEAVSNAGKKATEGLRIVGGETLKGTARATSTATLPGAQGKQTVRVDTTIPDQPIPPEGNDLIVNATGSAPALRFDEPGTATLALTGLELEMTPLRADGTPTELGTFISACTPAPDQNPTLHSYTVTGAPVTPEKPEGVGNHPPLKQTYTCPFPLIGVQPLSVDISATLPNDIKVGEFTPRIDITAVADSGTKATQGLNLVGATQLEGTAQALALVSSPQGHLAVKTPTAIPLQPVPPVGQPLIVNAQGSAPSVVFDKEGTATVSVHDLVMTLTPLKADGTPTGLGTFTADCTLDAGQPNVLQTFNVTPAAPPVIPAGRAVR</sequence>
<gene>
    <name evidence="2" type="ORF">EV193_101815</name>
</gene>
<reference evidence="2 3" key="1">
    <citation type="submission" date="2019-02" db="EMBL/GenBank/DDBJ databases">
        <title>Genomic Encyclopedia of Type Strains, Phase IV (KMG-IV): sequencing the most valuable type-strain genomes for metagenomic binning, comparative biology and taxonomic classification.</title>
        <authorList>
            <person name="Goeker M."/>
        </authorList>
    </citation>
    <scope>NUCLEOTIDE SEQUENCE [LARGE SCALE GENOMIC DNA]</scope>
    <source>
        <strain evidence="2 3">DSM 101727</strain>
    </source>
</reference>
<protein>
    <recommendedName>
        <fullName evidence="1">DUF6801 domain-containing protein</fullName>
    </recommendedName>
</protein>
<organism evidence="2 3">
    <name type="scientific">Herbihabitans rhizosphaerae</name>
    <dbReference type="NCBI Taxonomy" id="1872711"/>
    <lineage>
        <taxon>Bacteria</taxon>
        <taxon>Bacillati</taxon>
        <taxon>Actinomycetota</taxon>
        <taxon>Actinomycetes</taxon>
        <taxon>Pseudonocardiales</taxon>
        <taxon>Pseudonocardiaceae</taxon>
        <taxon>Herbihabitans</taxon>
    </lineage>
</organism>
<proteinExistence type="predicted"/>
<dbReference type="Proteomes" id="UP000294257">
    <property type="component" value="Unassembled WGS sequence"/>
</dbReference>
<evidence type="ECO:0000313" key="2">
    <source>
        <dbReference type="EMBL" id="RZS44934.1"/>
    </source>
</evidence>
<feature type="domain" description="DUF6801" evidence="1">
    <location>
        <begin position="228"/>
        <end position="382"/>
    </location>
</feature>
<dbReference type="InterPro" id="IPR046542">
    <property type="entry name" value="DUF6801"/>
</dbReference>
<keyword evidence="3" id="KW-1185">Reference proteome</keyword>
<evidence type="ECO:0000259" key="1">
    <source>
        <dbReference type="Pfam" id="PF20611"/>
    </source>
</evidence>